<dbReference type="PANTHER" id="PTHR21310">
    <property type="entry name" value="AMINOGLYCOSIDE PHOSPHOTRANSFERASE-RELATED-RELATED"/>
    <property type="match status" value="1"/>
</dbReference>
<accession>A0AAN7ZXZ4</accession>
<feature type="region of interest" description="Disordered" evidence="3">
    <location>
        <begin position="1"/>
        <end position="25"/>
    </location>
</feature>
<gene>
    <name evidence="6" type="primary">LCL3</name>
    <name evidence="6" type="ORF">LTR97_012748</name>
</gene>
<dbReference type="Proteomes" id="UP001310594">
    <property type="component" value="Unassembled WGS sequence"/>
</dbReference>
<dbReference type="InterPro" id="IPR002575">
    <property type="entry name" value="Aminoglycoside_PTrfase"/>
</dbReference>
<feature type="transmembrane region" description="Helical" evidence="4">
    <location>
        <begin position="46"/>
        <end position="67"/>
    </location>
</feature>
<dbReference type="PROSITE" id="PS50830">
    <property type="entry name" value="TNASE_3"/>
    <property type="match status" value="1"/>
</dbReference>
<dbReference type="SMART" id="SM00318">
    <property type="entry name" value="SNc"/>
    <property type="match status" value="1"/>
</dbReference>
<protein>
    <recommendedName>
        <fullName evidence="1">Probable endonuclease LCL3</fullName>
    </recommendedName>
    <alternativeName>
        <fullName evidence="2">Probable endonuclease lcl3</fullName>
    </alternativeName>
</protein>
<keyword evidence="6" id="KW-0540">Nuclease</keyword>
<comment type="caution">
    <text evidence="6">The sequence shown here is derived from an EMBL/GenBank/DDBJ whole genome shotgun (WGS) entry which is preliminary data.</text>
</comment>
<dbReference type="GO" id="GO:0004519">
    <property type="term" value="F:endonuclease activity"/>
    <property type="evidence" value="ECO:0007669"/>
    <property type="project" value="UniProtKB-KW"/>
</dbReference>
<dbReference type="InterPro" id="IPR016071">
    <property type="entry name" value="Staphylococal_nuclease_OB-fold"/>
</dbReference>
<evidence type="ECO:0000313" key="7">
    <source>
        <dbReference type="Proteomes" id="UP001310594"/>
    </source>
</evidence>
<name>A0AAN7ZXZ4_9PEZI</name>
<evidence type="ECO:0000313" key="6">
    <source>
        <dbReference type="EMBL" id="KAK5689749.1"/>
    </source>
</evidence>
<evidence type="ECO:0000256" key="3">
    <source>
        <dbReference type="SAM" id="MobiDB-lite"/>
    </source>
</evidence>
<proteinExistence type="predicted"/>
<dbReference type="AlphaFoldDB" id="A0AAN7ZXZ4"/>
<keyword evidence="6" id="KW-0378">Hydrolase</keyword>
<dbReference type="SUPFAM" id="SSF50199">
    <property type="entry name" value="Staphylococcal nuclease"/>
    <property type="match status" value="1"/>
</dbReference>
<dbReference type="Pfam" id="PF01636">
    <property type="entry name" value="APH"/>
    <property type="match status" value="2"/>
</dbReference>
<feature type="domain" description="TNase-like" evidence="5">
    <location>
        <begin position="88"/>
        <end position="251"/>
    </location>
</feature>
<dbReference type="Pfam" id="PF00565">
    <property type="entry name" value="SNase"/>
    <property type="match status" value="1"/>
</dbReference>
<dbReference type="SUPFAM" id="SSF56112">
    <property type="entry name" value="Protein kinase-like (PK-like)"/>
    <property type="match status" value="2"/>
</dbReference>
<keyword evidence="6" id="KW-0255">Endonuclease</keyword>
<feature type="compositionally biased region" description="Basic and acidic residues" evidence="3">
    <location>
        <begin position="8"/>
        <end position="17"/>
    </location>
</feature>
<sequence length="748" mass="85951">MSWPWSRRPKDDEKPKEVSQPVAESLPKLTIPTEAQIRTHLTPQQITAYACTSAISIGAYLVLARLYKRFIRRIPTHEYLRPTDFRKRTFYGYVPSVGDGDNFHFFHTPGGRWAGWGWRSGKEVQNFSKVQIREAGTIHLRLAAIDAPEMSHFGKPEQPFAPEALAALRELVLEKYVRVQFLRRDQYDRVVGLAWVYKWGFWKTDVCMVMLKTGMAGMYEGSYKVEWGDDEEGYRAAEKKAKERGVGMWQAPGLVERMLGVEAKSLETPREYKTRTAGMGVGGKELRSGEIMHDNWGEPMLAPKNSKPRLQNEFLMLKYLQKHTNIPVPCPISYTEEEGGVTVLTVAKVPNTACSLSQYREADRDLVLQKVDLELSTKILPSLRKYTSCRLGGMNEDELLLLLPPRVAINTGKEWERVVSREPKFVLCHNDLSQGNIFIDRNTHAIAAIIDWEYAGYYPPELEEKLWKHDSNDFWHTDKPEVLWGLLDDLMAREPPEKQRHIDTDTVIEEWRTEYRGYKLYADCFVKSDLKASERKISNRGELIMPPINSRARLQNEFLILKYLWKHSNLPVPEPFSFVVEDDVGILTVAAIPASATMLADYEGTDRDAVVHEVGLELTTEVLPIMHQHTSHRLGGRNPDELLLLPPRVAIKGGQWPRVTRYHLEPPFVLCHNDLDQSNIFIDPATHAIVAIIGWEYAGYYPPEIEASLWQHSMHEHWRTEEPEVLWRLLDDITGRKERGSGQNEDKT</sequence>
<reference evidence="6" key="1">
    <citation type="submission" date="2023-08" db="EMBL/GenBank/DDBJ databases">
        <title>Black Yeasts Isolated from many extreme environments.</title>
        <authorList>
            <person name="Coleine C."/>
            <person name="Stajich J.E."/>
            <person name="Selbmann L."/>
        </authorList>
    </citation>
    <scope>NUCLEOTIDE SEQUENCE</scope>
    <source>
        <strain evidence="6">CCFEE 5810</strain>
    </source>
</reference>
<dbReference type="InterPro" id="IPR011009">
    <property type="entry name" value="Kinase-like_dom_sf"/>
</dbReference>
<dbReference type="Gene3D" id="2.40.50.90">
    <property type="match status" value="1"/>
</dbReference>
<evidence type="ECO:0000256" key="2">
    <source>
        <dbReference type="ARBA" id="ARBA00014651"/>
    </source>
</evidence>
<evidence type="ECO:0000256" key="1">
    <source>
        <dbReference type="ARBA" id="ARBA00013404"/>
    </source>
</evidence>
<dbReference type="PANTHER" id="PTHR21310:SF15">
    <property type="entry name" value="AMINOGLYCOSIDE PHOSPHOTRANSFERASE DOMAIN-CONTAINING PROTEIN"/>
    <property type="match status" value="1"/>
</dbReference>
<dbReference type="EMBL" id="JAVRQU010000029">
    <property type="protein sequence ID" value="KAK5689749.1"/>
    <property type="molecule type" value="Genomic_DNA"/>
</dbReference>
<evidence type="ECO:0000256" key="4">
    <source>
        <dbReference type="SAM" id="Phobius"/>
    </source>
</evidence>
<dbReference type="InterPro" id="IPR051678">
    <property type="entry name" value="AGP_Transferase"/>
</dbReference>
<dbReference type="GO" id="GO:0016787">
    <property type="term" value="F:hydrolase activity"/>
    <property type="evidence" value="ECO:0007669"/>
    <property type="project" value="UniProtKB-KW"/>
</dbReference>
<organism evidence="6 7">
    <name type="scientific">Elasticomyces elasticus</name>
    <dbReference type="NCBI Taxonomy" id="574655"/>
    <lineage>
        <taxon>Eukaryota</taxon>
        <taxon>Fungi</taxon>
        <taxon>Dikarya</taxon>
        <taxon>Ascomycota</taxon>
        <taxon>Pezizomycotina</taxon>
        <taxon>Dothideomycetes</taxon>
        <taxon>Dothideomycetidae</taxon>
        <taxon>Mycosphaerellales</taxon>
        <taxon>Teratosphaeriaceae</taxon>
        <taxon>Elasticomyces</taxon>
    </lineage>
</organism>
<dbReference type="Gene3D" id="3.90.1200.10">
    <property type="match status" value="2"/>
</dbReference>
<keyword evidence="4" id="KW-1133">Transmembrane helix</keyword>
<evidence type="ECO:0000259" key="5">
    <source>
        <dbReference type="PROSITE" id="PS50830"/>
    </source>
</evidence>
<keyword evidence="4" id="KW-0812">Transmembrane</keyword>
<dbReference type="InterPro" id="IPR035437">
    <property type="entry name" value="SNase_OB-fold_sf"/>
</dbReference>
<keyword evidence="4" id="KW-0472">Membrane</keyword>